<dbReference type="PANTHER" id="PTHR43877">
    <property type="entry name" value="AMINOALKYLPHOSPHONATE N-ACETYLTRANSFERASE-RELATED-RELATED"/>
    <property type="match status" value="1"/>
</dbReference>
<gene>
    <name evidence="4" type="ORF">SAMN04487911_10685</name>
</gene>
<evidence type="ECO:0000256" key="1">
    <source>
        <dbReference type="ARBA" id="ARBA00022679"/>
    </source>
</evidence>
<dbReference type="EMBL" id="FQYX01000006">
    <property type="protein sequence ID" value="SHI82405.1"/>
    <property type="molecule type" value="Genomic_DNA"/>
</dbReference>
<dbReference type="Pfam" id="PF00583">
    <property type="entry name" value="Acetyltransf_1"/>
    <property type="match status" value="1"/>
</dbReference>
<keyword evidence="5" id="KW-1185">Reference proteome</keyword>
<evidence type="ECO:0000313" key="5">
    <source>
        <dbReference type="Proteomes" id="UP000184231"/>
    </source>
</evidence>
<feature type="domain" description="N-acetyltransferase" evidence="3">
    <location>
        <begin position="1"/>
        <end position="150"/>
    </location>
</feature>
<evidence type="ECO:0000259" key="3">
    <source>
        <dbReference type="PROSITE" id="PS51186"/>
    </source>
</evidence>
<proteinExistence type="predicted"/>
<dbReference type="InterPro" id="IPR050832">
    <property type="entry name" value="Bact_Acetyltransf"/>
</dbReference>
<protein>
    <submittedName>
        <fullName evidence="4">L-amino acid N-acyltransferase YncA</fullName>
    </submittedName>
</protein>
<dbReference type="InterPro" id="IPR016181">
    <property type="entry name" value="Acyl_CoA_acyltransferase"/>
</dbReference>
<keyword evidence="1 4" id="KW-0808">Transferase</keyword>
<sequence length="150" mass="17366">MKFRLATKEDLPAIIKMISKDKLGRLREDYQSPLPKVYYDAFERIVADSNQELTVLENADKEVIGTFQLSFIPYLTFQGGIRCLVENVWVREDYTGQGIGQQMFAWIKVRATEKGVHLIQLTSDKQRPEAIRFYEKLGFKASHEGLKLHL</sequence>
<dbReference type="Proteomes" id="UP000184231">
    <property type="component" value="Unassembled WGS sequence"/>
</dbReference>
<dbReference type="InterPro" id="IPR000182">
    <property type="entry name" value="GNAT_dom"/>
</dbReference>
<dbReference type="RefSeq" id="WP_072763808.1">
    <property type="nucleotide sequence ID" value="NZ_FQYX01000006.1"/>
</dbReference>
<organism evidence="4 5">
    <name type="scientific">Arenibacter nanhaiticus</name>
    <dbReference type="NCBI Taxonomy" id="558155"/>
    <lineage>
        <taxon>Bacteria</taxon>
        <taxon>Pseudomonadati</taxon>
        <taxon>Bacteroidota</taxon>
        <taxon>Flavobacteriia</taxon>
        <taxon>Flavobacteriales</taxon>
        <taxon>Flavobacteriaceae</taxon>
        <taxon>Arenibacter</taxon>
    </lineage>
</organism>
<reference evidence="4 5" key="1">
    <citation type="submission" date="2016-11" db="EMBL/GenBank/DDBJ databases">
        <authorList>
            <person name="Jaros S."/>
            <person name="Januszkiewicz K."/>
            <person name="Wedrychowicz H."/>
        </authorList>
    </citation>
    <scope>NUCLEOTIDE SEQUENCE [LARGE SCALE GENOMIC DNA]</scope>
    <source>
        <strain evidence="4 5">CGMCC 1.8863</strain>
    </source>
</reference>
<accession>A0A1M6EAC5</accession>
<dbReference type="PROSITE" id="PS51186">
    <property type="entry name" value="GNAT"/>
    <property type="match status" value="1"/>
</dbReference>
<dbReference type="GO" id="GO:0016747">
    <property type="term" value="F:acyltransferase activity, transferring groups other than amino-acyl groups"/>
    <property type="evidence" value="ECO:0007669"/>
    <property type="project" value="InterPro"/>
</dbReference>
<name>A0A1M6EAC5_9FLAO</name>
<evidence type="ECO:0000313" key="4">
    <source>
        <dbReference type="EMBL" id="SHI82405.1"/>
    </source>
</evidence>
<dbReference type="Gene3D" id="3.40.630.30">
    <property type="match status" value="1"/>
</dbReference>
<dbReference type="AlphaFoldDB" id="A0A1M6EAC5"/>
<dbReference type="CDD" id="cd04301">
    <property type="entry name" value="NAT_SF"/>
    <property type="match status" value="1"/>
</dbReference>
<keyword evidence="2 4" id="KW-0012">Acyltransferase</keyword>
<dbReference type="OrthoDB" id="9789603at2"/>
<dbReference type="STRING" id="558155.SAMN04487911_10685"/>
<evidence type="ECO:0000256" key="2">
    <source>
        <dbReference type="ARBA" id="ARBA00023315"/>
    </source>
</evidence>
<dbReference type="SUPFAM" id="SSF55729">
    <property type="entry name" value="Acyl-CoA N-acyltransferases (Nat)"/>
    <property type="match status" value="1"/>
</dbReference>